<evidence type="ECO:0000313" key="3">
    <source>
        <dbReference type="Proteomes" id="UP000283269"/>
    </source>
</evidence>
<evidence type="ECO:0000313" key="2">
    <source>
        <dbReference type="EMBL" id="PPQ83838.1"/>
    </source>
</evidence>
<keyword evidence="3" id="KW-1185">Reference proteome</keyword>
<name>A0A409WZ87_PSICY</name>
<sequence length="235" mass="26104">MTNLFRGLDSPSGSDISSTSSDEPSLDPIQVELLQLANAGRRSIETKLGINNSSRIILDIFKMAQRAKKHRIECMNVANEAYLLLNAVVGGVKGRAIDVNVILRDHIARLNEDLGEIRQIIKGFASWWILLRTLSAPRGLEKCHNILNHGMDMYLLLLRCSLAQPNAAKHAKKARRFTTVVQKPIRSPFITTSPPLPKTIRRSTYPAPRPAVPPMAAPPWSYSPYRIRRPVGAAA</sequence>
<dbReference type="Proteomes" id="UP000283269">
    <property type="component" value="Unassembled WGS sequence"/>
</dbReference>
<gene>
    <name evidence="2" type="ORF">CVT25_000897</name>
</gene>
<accession>A0A409WZ87</accession>
<dbReference type="EMBL" id="NHYD01002962">
    <property type="protein sequence ID" value="PPQ83838.1"/>
    <property type="molecule type" value="Genomic_DNA"/>
</dbReference>
<dbReference type="InterPro" id="IPR059179">
    <property type="entry name" value="MLKL-like_MCAfunc"/>
</dbReference>
<organism evidence="2 3">
    <name type="scientific">Psilocybe cyanescens</name>
    <dbReference type="NCBI Taxonomy" id="93625"/>
    <lineage>
        <taxon>Eukaryota</taxon>
        <taxon>Fungi</taxon>
        <taxon>Dikarya</taxon>
        <taxon>Basidiomycota</taxon>
        <taxon>Agaricomycotina</taxon>
        <taxon>Agaricomycetes</taxon>
        <taxon>Agaricomycetidae</taxon>
        <taxon>Agaricales</taxon>
        <taxon>Agaricineae</taxon>
        <taxon>Strophariaceae</taxon>
        <taxon>Psilocybe</taxon>
    </lineage>
</organism>
<reference evidence="2 3" key="1">
    <citation type="journal article" date="2018" name="Evol. Lett.">
        <title>Horizontal gene cluster transfer increased hallucinogenic mushroom diversity.</title>
        <authorList>
            <person name="Reynolds H.T."/>
            <person name="Vijayakumar V."/>
            <person name="Gluck-Thaler E."/>
            <person name="Korotkin H.B."/>
            <person name="Matheny P.B."/>
            <person name="Slot J.C."/>
        </authorList>
    </citation>
    <scope>NUCLEOTIDE SEQUENCE [LARGE SCALE GENOMIC DNA]</scope>
    <source>
        <strain evidence="2 3">2631</strain>
    </source>
</reference>
<dbReference type="OrthoDB" id="3041657at2759"/>
<protein>
    <submittedName>
        <fullName evidence="2">Uncharacterized protein</fullName>
    </submittedName>
</protein>
<evidence type="ECO:0000256" key="1">
    <source>
        <dbReference type="SAM" id="MobiDB-lite"/>
    </source>
</evidence>
<feature type="compositionally biased region" description="Low complexity" evidence="1">
    <location>
        <begin position="9"/>
        <end position="25"/>
    </location>
</feature>
<feature type="region of interest" description="Disordered" evidence="1">
    <location>
        <begin position="1"/>
        <end position="25"/>
    </location>
</feature>
<comment type="caution">
    <text evidence="2">The sequence shown here is derived from an EMBL/GenBank/DDBJ whole genome shotgun (WGS) entry which is preliminary data.</text>
</comment>
<proteinExistence type="predicted"/>
<dbReference type="CDD" id="cd21037">
    <property type="entry name" value="MLKL_NTD"/>
    <property type="match status" value="1"/>
</dbReference>
<dbReference type="InParanoid" id="A0A409WZ87"/>
<dbReference type="AlphaFoldDB" id="A0A409WZ87"/>